<name>A0A8H7VG50_9FUNG</name>
<dbReference type="GO" id="GO:0004722">
    <property type="term" value="F:protein serine/threonine phosphatase activity"/>
    <property type="evidence" value="ECO:0007669"/>
    <property type="project" value="UniProtKB-EC"/>
</dbReference>
<keyword evidence="6 10" id="KW-0378">Hydrolase</keyword>
<reference evidence="13 14" key="1">
    <citation type="submission" date="2020-12" db="EMBL/GenBank/DDBJ databases">
        <title>Metabolic potential, ecology and presence of endohyphal bacteria is reflected in genomic diversity of Mucoromycotina.</title>
        <authorList>
            <person name="Muszewska A."/>
            <person name="Okrasinska A."/>
            <person name="Steczkiewicz K."/>
            <person name="Drgas O."/>
            <person name="Orlowska M."/>
            <person name="Perlinska-Lenart U."/>
            <person name="Aleksandrzak-Piekarczyk T."/>
            <person name="Szatraj K."/>
            <person name="Zielenkiewicz U."/>
            <person name="Pilsyk S."/>
            <person name="Malc E."/>
            <person name="Mieczkowski P."/>
            <person name="Kruszewska J.S."/>
            <person name="Biernat P."/>
            <person name="Pawlowska J."/>
        </authorList>
    </citation>
    <scope>NUCLEOTIDE SEQUENCE [LARGE SCALE GENOMIC DNA]</scope>
    <source>
        <strain evidence="13 14">CBS 142.35</strain>
    </source>
</reference>
<dbReference type="PROSITE" id="PS01032">
    <property type="entry name" value="PPM_1"/>
    <property type="match status" value="1"/>
</dbReference>
<sequence length="355" mass="38796">MGQTLSEPITTKESTEGGDARVKYGASCMQGWRINMEDAHTTIPEYKNTGASFFAVFDGHGGSAVAKYSGEHLQDLVFNSKFYQQGNYREALRSSFLGIDEALRKDPAYEKETSGCTAVAALLTKDNVLYVSNAGDSRAIISTNGRAIALSQDHKPVNEKETARIEKAGGHVEFGRVNGNLALSRALGDFEFKQNQDLSAEEQAVTAEPDVTEHRLIPQDEFAVIACDGIWDCMTNQQAADFVRSKIKEKVDLKTICENLMDECLADHSDFNGVGCDNMTVVIVAFLQGKSMDDWYKAVSDKVPEPTGVVLKEDGEPELKKARQQPNNDNKKEAKIKTASSTTTNATTTTTSTIP</sequence>
<evidence type="ECO:0000256" key="5">
    <source>
        <dbReference type="ARBA" id="ARBA00022723"/>
    </source>
</evidence>
<evidence type="ECO:0000256" key="8">
    <source>
        <dbReference type="ARBA" id="ARBA00023211"/>
    </source>
</evidence>
<proteinExistence type="inferred from homology"/>
<dbReference type="CDD" id="cd00143">
    <property type="entry name" value="PP2Cc"/>
    <property type="match status" value="1"/>
</dbReference>
<dbReference type="SMART" id="SM00331">
    <property type="entry name" value="PP2C_SIG"/>
    <property type="match status" value="1"/>
</dbReference>
<comment type="cofactor">
    <cofactor evidence="1">
        <name>Mn(2+)</name>
        <dbReference type="ChEBI" id="CHEBI:29035"/>
    </cofactor>
</comment>
<evidence type="ECO:0000256" key="10">
    <source>
        <dbReference type="RuleBase" id="RU003465"/>
    </source>
</evidence>
<feature type="compositionally biased region" description="Basic and acidic residues" evidence="11">
    <location>
        <begin position="311"/>
        <end position="321"/>
    </location>
</feature>
<comment type="catalytic activity">
    <reaction evidence="9">
        <text>O-phospho-L-threonyl-[protein] + H2O = L-threonyl-[protein] + phosphate</text>
        <dbReference type="Rhea" id="RHEA:47004"/>
        <dbReference type="Rhea" id="RHEA-COMP:11060"/>
        <dbReference type="Rhea" id="RHEA-COMP:11605"/>
        <dbReference type="ChEBI" id="CHEBI:15377"/>
        <dbReference type="ChEBI" id="CHEBI:30013"/>
        <dbReference type="ChEBI" id="CHEBI:43474"/>
        <dbReference type="ChEBI" id="CHEBI:61977"/>
        <dbReference type="EC" id="3.1.3.16"/>
    </reaction>
    <physiologicalReaction direction="left-to-right" evidence="9">
        <dbReference type="Rhea" id="RHEA:47005"/>
    </physiologicalReaction>
</comment>
<evidence type="ECO:0000256" key="9">
    <source>
        <dbReference type="ARBA" id="ARBA00048832"/>
    </source>
</evidence>
<organism evidence="13 14">
    <name type="scientific">Circinella minor</name>
    <dbReference type="NCBI Taxonomy" id="1195481"/>
    <lineage>
        <taxon>Eukaryota</taxon>
        <taxon>Fungi</taxon>
        <taxon>Fungi incertae sedis</taxon>
        <taxon>Mucoromycota</taxon>
        <taxon>Mucoromycotina</taxon>
        <taxon>Mucoromycetes</taxon>
        <taxon>Mucorales</taxon>
        <taxon>Lichtheimiaceae</taxon>
        <taxon>Circinella</taxon>
    </lineage>
</organism>
<dbReference type="AlphaFoldDB" id="A0A8H7VG50"/>
<evidence type="ECO:0000256" key="11">
    <source>
        <dbReference type="SAM" id="MobiDB-lite"/>
    </source>
</evidence>
<accession>A0A8H7VG50</accession>
<dbReference type="InterPro" id="IPR015655">
    <property type="entry name" value="PP2C"/>
</dbReference>
<evidence type="ECO:0000256" key="4">
    <source>
        <dbReference type="ARBA" id="ARBA00013081"/>
    </source>
</evidence>
<dbReference type="PROSITE" id="PS51746">
    <property type="entry name" value="PPM_2"/>
    <property type="match status" value="1"/>
</dbReference>
<dbReference type="PANTHER" id="PTHR13832:SF565">
    <property type="entry name" value="AT28366P-RELATED"/>
    <property type="match status" value="1"/>
</dbReference>
<feature type="region of interest" description="Disordered" evidence="11">
    <location>
        <begin position="307"/>
        <end position="355"/>
    </location>
</feature>
<keyword evidence="14" id="KW-1185">Reference proteome</keyword>
<dbReference type="SMART" id="SM00332">
    <property type="entry name" value="PP2Cc"/>
    <property type="match status" value="1"/>
</dbReference>
<protein>
    <recommendedName>
        <fullName evidence="4">protein-serine/threonine phosphatase</fullName>
        <ecNumber evidence="4">3.1.3.16</ecNumber>
    </recommendedName>
</protein>
<dbReference type="SUPFAM" id="SSF81606">
    <property type="entry name" value="PP2C-like"/>
    <property type="match status" value="1"/>
</dbReference>
<evidence type="ECO:0000313" key="13">
    <source>
        <dbReference type="EMBL" id="KAG2217642.1"/>
    </source>
</evidence>
<feature type="domain" description="PPM-type phosphatase" evidence="12">
    <location>
        <begin position="23"/>
        <end position="286"/>
    </location>
</feature>
<dbReference type="EC" id="3.1.3.16" evidence="4"/>
<keyword evidence="5" id="KW-0479">Metal-binding</keyword>
<evidence type="ECO:0000256" key="7">
    <source>
        <dbReference type="ARBA" id="ARBA00022912"/>
    </source>
</evidence>
<dbReference type="OrthoDB" id="10264738at2759"/>
<evidence type="ECO:0000259" key="12">
    <source>
        <dbReference type="PROSITE" id="PS51746"/>
    </source>
</evidence>
<evidence type="ECO:0000256" key="6">
    <source>
        <dbReference type="ARBA" id="ARBA00022801"/>
    </source>
</evidence>
<evidence type="ECO:0000313" key="14">
    <source>
        <dbReference type="Proteomes" id="UP000646827"/>
    </source>
</evidence>
<comment type="caution">
    <text evidence="13">The sequence shown here is derived from an EMBL/GenBank/DDBJ whole genome shotgun (WGS) entry which is preliminary data.</text>
</comment>
<dbReference type="Gene3D" id="3.60.40.10">
    <property type="entry name" value="PPM-type phosphatase domain"/>
    <property type="match status" value="1"/>
</dbReference>
<dbReference type="Pfam" id="PF00481">
    <property type="entry name" value="PP2C"/>
    <property type="match status" value="1"/>
</dbReference>
<dbReference type="GO" id="GO:0046872">
    <property type="term" value="F:metal ion binding"/>
    <property type="evidence" value="ECO:0007669"/>
    <property type="project" value="UniProtKB-KW"/>
</dbReference>
<gene>
    <name evidence="13" type="ORF">INT45_004218</name>
</gene>
<evidence type="ECO:0000256" key="3">
    <source>
        <dbReference type="ARBA" id="ARBA00006702"/>
    </source>
</evidence>
<dbReference type="FunFam" id="3.60.40.10:FF:000016">
    <property type="entry name" value="Protein phosphatase 2C"/>
    <property type="match status" value="1"/>
</dbReference>
<evidence type="ECO:0000256" key="2">
    <source>
        <dbReference type="ARBA" id="ARBA00001946"/>
    </source>
</evidence>
<dbReference type="InterPro" id="IPR001932">
    <property type="entry name" value="PPM-type_phosphatase-like_dom"/>
</dbReference>
<dbReference type="Proteomes" id="UP000646827">
    <property type="component" value="Unassembled WGS sequence"/>
</dbReference>
<evidence type="ECO:0000256" key="1">
    <source>
        <dbReference type="ARBA" id="ARBA00001936"/>
    </source>
</evidence>
<dbReference type="InterPro" id="IPR000222">
    <property type="entry name" value="PP2C_BS"/>
</dbReference>
<dbReference type="EMBL" id="JAEPRB010000283">
    <property type="protein sequence ID" value="KAG2217642.1"/>
    <property type="molecule type" value="Genomic_DNA"/>
</dbReference>
<comment type="cofactor">
    <cofactor evidence="2">
        <name>Mg(2+)</name>
        <dbReference type="ChEBI" id="CHEBI:18420"/>
    </cofactor>
</comment>
<dbReference type="InterPro" id="IPR036457">
    <property type="entry name" value="PPM-type-like_dom_sf"/>
</dbReference>
<keyword evidence="7 10" id="KW-0904">Protein phosphatase</keyword>
<dbReference type="PANTHER" id="PTHR13832">
    <property type="entry name" value="PROTEIN PHOSPHATASE 2C"/>
    <property type="match status" value="1"/>
</dbReference>
<feature type="compositionally biased region" description="Low complexity" evidence="11">
    <location>
        <begin position="338"/>
        <end position="355"/>
    </location>
</feature>
<comment type="similarity">
    <text evidence="3 10">Belongs to the PP2C family.</text>
</comment>
<keyword evidence="8" id="KW-0464">Manganese</keyword>